<evidence type="ECO:0000313" key="2">
    <source>
        <dbReference type="EMBL" id="AUZ94854.1"/>
    </source>
</evidence>
<dbReference type="Proteomes" id="UP000223025">
    <property type="component" value="Segment"/>
</dbReference>
<dbReference type="GeneID" id="40088045"/>
<organism evidence="2 3">
    <name type="scientific">Agrobacterium phage Atu_ph07</name>
    <dbReference type="NCBI Taxonomy" id="2024264"/>
    <lineage>
        <taxon>Viruses</taxon>
        <taxon>Duplodnaviria</taxon>
        <taxon>Heunggongvirae</taxon>
        <taxon>Uroviricota</taxon>
        <taxon>Caudoviricetes</taxon>
        <taxon>Polybotosvirus</taxon>
        <taxon>Polybotosvirus Atuph07</taxon>
    </lineage>
</organism>
<accession>A0A2L0UZ90</accession>
<evidence type="ECO:0000259" key="1">
    <source>
        <dbReference type="Pfam" id="PF18823"/>
    </source>
</evidence>
<reference evidence="2 3" key="1">
    <citation type="submission" date="2017-06" db="EMBL/GenBank/DDBJ databases">
        <authorList>
            <person name="Kim H.J."/>
            <person name="Triplett B.A."/>
        </authorList>
    </citation>
    <scope>NUCLEOTIDE SEQUENCE [LARGE SCALE GENOMIC DNA]</scope>
</reference>
<evidence type="ECO:0000313" key="3">
    <source>
        <dbReference type="Proteomes" id="UP000223025"/>
    </source>
</evidence>
<dbReference type="EMBL" id="MF403008">
    <property type="protein sequence ID" value="AUZ94854.1"/>
    <property type="molecule type" value="Genomic_DNA"/>
</dbReference>
<protein>
    <submittedName>
        <fullName evidence="2">Mega protein</fullName>
    </submittedName>
</protein>
<sequence length="306" mass="34601">MIVFEGKVVGKLKFDGLDISIEDKAGTYRSGTNHLGEKWRRKVTATYGYILGTNSPDGENLDVWVRPKPVEGSKVYVIHQLTSDGKKYDEDKVMLGFPKKSEAIKVFKENCWKPKEMFGGCTEYDIESFKIIAYMSSNSKTMLASQKMYDDFVDKKLMPRGIKSPIATAKIVKEGLEIVDNVLTESIVLAIVQPPVAVSEPRTTLDLSNIVWKMTNTFIKYPNEHPIDILKFTADKYFDGDDQFICNFIKAKTCCSYEVFANIVRETHVDNMSFETFSDILENTDTIQGTMQGFLENSFRVACSGD</sequence>
<proteinExistence type="predicted"/>
<dbReference type="RefSeq" id="YP_009611707.1">
    <property type="nucleotide sequence ID" value="NC_042013.1"/>
</dbReference>
<dbReference type="InterPro" id="IPR041595">
    <property type="entry name" value="Inorganic_Pase"/>
</dbReference>
<dbReference type="Pfam" id="PF18823">
    <property type="entry name" value="InPase"/>
    <property type="match status" value="1"/>
</dbReference>
<feature type="domain" description="Inorganic pyrophosphatase" evidence="1">
    <location>
        <begin position="10"/>
        <end position="130"/>
    </location>
</feature>
<keyword evidence="3" id="KW-1185">Reference proteome</keyword>
<name>A0A2L0UZ90_9CAUD</name>
<dbReference type="KEGG" id="vg:40088045"/>